<gene>
    <name evidence="1" type="ORF">CZ814_00990</name>
</gene>
<dbReference type="EMBL" id="FUWP01000003">
    <property type="protein sequence ID" value="SKA01154.1"/>
    <property type="molecule type" value="Genomic_DNA"/>
</dbReference>
<evidence type="ECO:0000313" key="1">
    <source>
        <dbReference type="EMBL" id="SKA01154.1"/>
    </source>
</evidence>
<name>A0A1T4QBV2_9GAMM</name>
<accession>A0A1T4QBV2</accession>
<dbReference type="Proteomes" id="UP000191116">
    <property type="component" value="Unassembled WGS sequence"/>
</dbReference>
<reference evidence="1 2" key="1">
    <citation type="submission" date="2017-02" db="EMBL/GenBank/DDBJ databases">
        <authorList>
            <person name="Peterson S.W."/>
        </authorList>
    </citation>
    <scope>NUCLEOTIDE SEQUENCE [LARGE SCALE GENOMIC DNA]</scope>
    <source>
        <strain evidence="1 2">CECT 9189</strain>
    </source>
</reference>
<evidence type="ECO:0000313" key="2">
    <source>
        <dbReference type="Proteomes" id="UP000191116"/>
    </source>
</evidence>
<organism evidence="1 2">
    <name type="scientific">Photobacterium toruni</name>
    <dbReference type="NCBI Taxonomy" id="1935446"/>
    <lineage>
        <taxon>Bacteria</taxon>
        <taxon>Pseudomonadati</taxon>
        <taxon>Pseudomonadota</taxon>
        <taxon>Gammaproteobacteria</taxon>
        <taxon>Vibrionales</taxon>
        <taxon>Vibrionaceae</taxon>
        <taxon>Photobacterium</taxon>
    </lineage>
</organism>
<dbReference type="AlphaFoldDB" id="A0A1T4QBV2"/>
<proteinExistence type="predicted"/>
<protein>
    <submittedName>
        <fullName evidence="1">Uncharacterized protein</fullName>
    </submittedName>
</protein>
<sequence>MHSTQFEHRTQKQLASMIAVNAWIDVTSMTIKKMSRIISAFILVIIR</sequence>